<evidence type="ECO:0000313" key="4">
    <source>
        <dbReference type="EMBL" id="PWF45420.1"/>
    </source>
</evidence>
<accession>A0A2U2HHM1</accession>
<name>A0A2U2HHM1_9BURK</name>
<keyword evidence="5" id="KW-1185">Reference proteome</keyword>
<evidence type="ECO:0000256" key="2">
    <source>
        <dbReference type="ARBA" id="ARBA00022679"/>
    </source>
</evidence>
<dbReference type="Gene3D" id="3.40.50.2000">
    <property type="entry name" value="Glycogen Phosphorylase B"/>
    <property type="match status" value="2"/>
</dbReference>
<dbReference type="SUPFAM" id="SSF53756">
    <property type="entry name" value="UDP-Glycosyltransferase/glycogen phosphorylase"/>
    <property type="match status" value="1"/>
</dbReference>
<comment type="caution">
    <text evidence="4">The sequence shown here is derived from an EMBL/GenBank/DDBJ whole genome shotgun (WGS) entry which is preliminary data.</text>
</comment>
<feature type="compositionally biased region" description="Pro residues" evidence="3">
    <location>
        <begin position="1"/>
        <end position="11"/>
    </location>
</feature>
<reference evidence="4 5" key="1">
    <citation type="submission" date="2018-04" db="EMBL/GenBank/DDBJ databases">
        <title>Massilia violaceinigra sp. nov., a novel purple-pigmented bacterium isolated from Tianshan glacier, Xinjiang, China.</title>
        <authorList>
            <person name="Wang H."/>
        </authorList>
    </citation>
    <scope>NUCLEOTIDE SEQUENCE [LARGE SCALE GENOMIC DNA]</scope>
    <source>
        <strain evidence="4 5">B448-2</strain>
    </source>
</reference>
<dbReference type="OrthoDB" id="9807356at2"/>
<dbReference type="PANTHER" id="PTHR30160:SF1">
    <property type="entry name" value="LIPOPOLYSACCHARIDE 1,2-N-ACETYLGLUCOSAMINETRANSFERASE-RELATED"/>
    <property type="match status" value="1"/>
</dbReference>
<dbReference type="CDD" id="cd03789">
    <property type="entry name" value="GT9_LPS_heptosyltransferase"/>
    <property type="match status" value="1"/>
</dbReference>
<evidence type="ECO:0000256" key="3">
    <source>
        <dbReference type="SAM" id="MobiDB-lite"/>
    </source>
</evidence>
<organism evidence="4 5">
    <name type="scientific">Massilia glaciei</name>
    <dbReference type="NCBI Taxonomy" id="1524097"/>
    <lineage>
        <taxon>Bacteria</taxon>
        <taxon>Pseudomonadati</taxon>
        <taxon>Pseudomonadota</taxon>
        <taxon>Betaproteobacteria</taxon>
        <taxon>Burkholderiales</taxon>
        <taxon>Oxalobacteraceae</taxon>
        <taxon>Telluria group</taxon>
        <taxon>Massilia</taxon>
    </lineage>
</organism>
<dbReference type="Proteomes" id="UP000241421">
    <property type="component" value="Unassembled WGS sequence"/>
</dbReference>
<keyword evidence="1" id="KW-0328">Glycosyltransferase</keyword>
<feature type="region of interest" description="Disordered" evidence="3">
    <location>
        <begin position="1"/>
        <end position="22"/>
    </location>
</feature>
<keyword evidence="2 4" id="KW-0808">Transferase</keyword>
<protein>
    <submittedName>
        <fullName evidence="4">Glycosyltransferase family 9 protein</fullName>
    </submittedName>
</protein>
<gene>
    <name evidence="4" type="ORF">C7C56_017810</name>
</gene>
<dbReference type="GO" id="GO:0005829">
    <property type="term" value="C:cytosol"/>
    <property type="evidence" value="ECO:0007669"/>
    <property type="project" value="TreeGrafter"/>
</dbReference>
<evidence type="ECO:0000313" key="5">
    <source>
        <dbReference type="Proteomes" id="UP000241421"/>
    </source>
</evidence>
<dbReference type="GO" id="GO:0009244">
    <property type="term" value="P:lipopolysaccharide core region biosynthetic process"/>
    <property type="evidence" value="ECO:0007669"/>
    <property type="project" value="TreeGrafter"/>
</dbReference>
<dbReference type="EMBL" id="PXWF02000255">
    <property type="protein sequence ID" value="PWF45420.1"/>
    <property type="molecule type" value="Genomic_DNA"/>
</dbReference>
<dbReference type="InterPro" id="IPR002201">
    <property type="entry name" value="Glyco_trans_9"/>
</dbReference>
<dbReference type="Pfam" id="PF01075">
    <property type="entry name" value="Glyco_transf_9"/>
    <property type="match status" value="1"/>
</dbReference>
<evidence type="ECO:0000256" key="1">
    <source>
        <dbReference type="ARBA" id="ARBA00022676"/>
    </source>
</evidence>
<dbReference type="InterPro" id="IPR051199">
    <property type="entry name" value="LPS_LOS_Heptosyltrfase"/>
</dbReference>
<dbReference type="PANTHER" id="PTHR30160">
    <property type="entry name" value="TETRAACYLDISACCHARIDE 4'-KINASE-RELATED"/>
    <property type="match status" value="1"/>
</dbReference>
<dbReference type="GO" id="GO:0008713">
    <property type="term" value="F:ADP-heptose-lipopolysaccharide heptosyltransferase activity"/>
    <property type="evidence" value="ECO:0007669"/>
    <property type="project" value="TreeGrafter"/>
</dbReference>
<dbReference type="AlphaFoldDB" id="A0A2U2HHM1"/>
<sequence length="363" mass="38660">MPPSTKPPSIAPPSAARPSAAPPSAVPSAALLQRLAPEKLVIFRALRLGDMLCAVPALRALRKALPDTKIALVGLPWAQQFADRFRMYIDAFFAFPGHRAMPEQSVRQEQLVPFYEAMQAERFALALQLHGSGEISNGIVRGFGARATAGFGVAGNVPLDNICYFAWPETGAEPVRLLALAALLGAPPAGTHLEFPLTPDDERELAASGLAQALPPDGFICIHPGASVRAKCWSAHCFAEVADRLSLEYKLPVVLTGSLNEADLTATVASHMRTEPIDAAAAISIGAMAALMRRACLLVCNDTGVSHIAAGLNIPSVVIFSKADIHRWAPLDHALHRCVWDPDGDHVYGVLERARGLLGGCRT</sequence>
<proteinExistence type="predicted"/>